<comment type="caution">
    <text evidence="3">The sequence shown here is derived from an EMBL/GenBank/DDBJ whole genome shotgun (WGS) entry which is preliminary data.</text>
</comment>
<dbReference type="RefSeq" id="WP_275230825.1">
    <property type="nucleotide sequence ID" value="NZ_JARESE010000098.1"/>
</dbReference>
<dbReference type="NCBIfam" id="TIGR00180">
    <property type="entry name" value="parB_part"/>
    <property type="match status" value="1"/>
</dbReference>
<accession>A0ABT5WXV6</accession>
<gene>
    <name evidence="3" type="ORF">PYV00_23710</name>
</gene>
<dbReference type="CDD" id="cd16405">
    <property type="entry name" value="RepB_like_N"/>
    <property type="match status" value="1"/>
</dbReference>
<dbReference type="InterPro" id="IPR037972">
    <property type="entry name" value="RepB_N"/>
</dbReference>
<feature type="domain" description="ParB-like N-terminal" evidence="2">
    <location>
        <begin position="72"/>
        <end position="172"/>
    </location>
</feature>
<dbReference type="SUPFAM" id="SSF109709">
    <property type="entry name" value="KorB DNA-binding domain-like"/>
    <property type="match status" value="1"/>
</dbReference>
<dbReference type="Pfam" id="PF02195">
    <property type="entry name" value="ParB_N"/>
    <property type="match status" value="1"/>
</dbReference>
<reference evidence="3 4" key="1">
    <citation type="submission" date="2023-03" db="EMBL/GenBank/DDBJ databases">
        <title>NovoSphingobium album sp. nov. isolated from polycyclic aromatic hydrocarbons- and heavy-metal polluted soil.</title>
        <authorList>
            <person name="Liu Z."/>
            <person name="Wang K."/>
        </authorList>
    </citation>
    <scope>NUCLEOTIDE SEQUENCE [LARGE SCALE GENOMIC DNA]</scope>
    <source>
        <strain evidence="3 4">H3SJ31-1</strain>
    </source>
</reference>
<dbReference type="PANTHER" id="PTHR33375:SF1">
    <property type="entry name" value="CHROMOSOME-PARTITIONING PROTEIN PARB-RELATED"/>
    <property type="match status" value="1"/>
</dbReference>
<evidence type="ECO:0000256" key="1">
    <source>
        <dbReference type="ARBA" id="ARBA00006295"/>
    </source>
</evidence>
<protein>
    <submittedName>
        <fullName evidence="3">ParB/RepB/Spo0J family partition protein</fullName>
    </submittedName>
</protein>
<evidence type="ECO:0000313" key="4">
    <source>
        <dbReference type="Proteomes" id="UP001216253"/>
    </source>
</evidence>
<comment type="similarity">
    <text evidence="1">Belongs to the ParB family.</text>
</comment>
<dbReference type="Pfam" id="PF18090">
    <property type="entry name" value="SoPB_HTH"/>
    <property type="match status" value="1"/>
</dbReference>
<organism evidence="3 4">
    <name type="scientific">Novosphingobium album</name>
    <name type="common">ex Liu et al. 2023</name>
    <dbReference type="NCBI Taxonomy" id="3031130"/>
    <lineage>
        <taxon>Bacteria</taxon>
        <taxon>Pseudomonadati</taxon>
        <taxon>Pseudomonadota</taxon>
        <taxon>Alphaproteobacteria</taxon>
        <taxon>Sphingomonadales</taxon>
        <taxon>Sphingomonadaceae</taxon>
        <taxon>Novosphingobium</taxon>
    </lineage>
</organism>
<dbReference type="InterPro" id="IPR003115">
    <property type="entry name" value="ParB_N"/>
</dbReference>
<dbReference type="EMBL" id="JARESE010000098">
    <property type="protein sequence ID" value="MDE8654704.1"/>
    <property type="molecule type" value="Genomic_DNA"/>
</dbReference>
<dbReference type="PANTHER" id="PTHR33375">
    <property type="entry name" value="CHROMOSOME-PARTITIONING PROTEIN PARB-RELATED"/>
    <property type="match status" value="1"/>
</dbReference>
<dbReference type="InterPro" id="IPR036086">
    <property type="entry name" value="ParB/Sulfiredoxin_sf"/>
</dbReference>
<dbReference type="InterPro" id="IPR040873">
    <property type="entry name" value="SoPB_HTH"/>
</dbReference>
<dbReference type="Gene3D" id="1.10.10.2830">
    <property type="match status" value="1"/>
</dbReference>
<dbReference type="InterPro" id="IPR004437">
    <property type="entry name" value="ParB/RepB/Spo0J"/>
</dbReference>
<dbReference type="SUPFAM" id="SSF110849">
    <property type="entry name" value="ParB/Sulfiredoxin"/>
    <property type="match status" value="1"/>
</dbReference>
<evidence type="ECO:0000313" key="3">
    <source>
        <dbReference type="EMBL" id="MDE8654704.1"/>
    </source>
</evidence>
<keyword evidence="4" id="KW-1185">Reference proteome</keyword>
<evidence type="ECO:0000259" key="2">
    <source>
        <dbReference type="SMART" id="SM00470"/>
    </source>
</evidence>
<dbReference type="SMART" id="SM00470">
    <property type="entry name" value="ParB"/>
    <property type="match status" value="1"/>
</dbReference>
<dbReference type="Gene3D" id="3.90.1530.10">
    <property type="entry name" value="Conserved hypothetical protein from pyrococcus furiosus pfu- 392566-001, ParB domain"/>
    <property type="match status" value="1"/>
</dbReference>
<dbReference type="InterPro" id="IPR050336">
    <property type="entry name" value="Chromosome_partition/occlusion"/>
</dbReference>
<sequence length="359" mass="39320">MSSAGGKRRSLLANAIESIGTTPAPAPLSGAVDTEVLVDREKPAEEPATPSFLERRGIAFDEIARTVKRPTIRLKPSECSIWPGNARDHEALSYERCASLIESIREEGTNREPVVVRRTPNAENPYELIVGTRRHFSVSWLHSNNHSEIELVARIETLDDEGAFRLADLENREREDVTDLERARNYRHAVDAYYNGVRTQMAERLAIPKQNLHNLLQLAELPDEVVAAFAEPGDLKVRHGMRLSPLLKNEQHRDAIVSAALALHAEQQALKDAGSDKIEGIKVCERLAAAATSPATSRKPLARAKPALTAASGKEIGQVIADTRAKGITININPKGAASVDEILEALRPAIEGAKFSRN</sequence>
<proteinExistence type="inferred from homology"/>
<dbReference type="Proteomes" id="UP001216253">
    <property type="component" value="Unassembled WGS sequence"/>
</dbReference>
<name>A0ABT5WXV6_9SPHN</name>